<comment type="caution">
    <text evidence="1">The sequence shown here is derived from an EMBL/GenBank/DDBJ whole genome shotgun (WGS) entry which is preliminary data.</text>
</comment>
<keyword evidence="2" id="KW-1185">Reference proteome</keyword>
<protein>
    <submittedName>
        <fullName evidence="1">Uncharacterized protein</fullName>
    </submittedName>
</protein>
<evidence type="ECO:0000313" key="2">
    <source>
        <dbReference type="Proteomes" id="UP000324222"/>
    </source>
</evidence>
<dbReference type="EMBL" id="VSRR010073122">
    <property type="protein sequence ID" value="MPC86971.1"/>
    <property type="molecule type" value="Genomic_DNA"/>
</dbReference>
<accession>A0A5B7INC7</accession>
<reference evidence="1 2" key="1">
    <citation type="submission" date="2019-05" db="EMBL/GenBank/DDBJ databases">
        <title>Another draft genome of Portunus trituberculatus and its Hox gene families provides insights of decapod evolution.</title>
        <authorList>
            <person name="Jeong J.-H."/>
            <person name="Song I."/>
            <person name="Kim S."/>
            <person name="Choi T."/>
            <person name="Kim D."/>
            <person name="Ryu S."/>
            <person name="Kim W."/>
        </authorList>
    </citation>
    <scope>NUCLEOTIDE SEQUENCE [LARGE SCALE GENOMIC DNA]</scope>
    <source>
        <tissue evidence="1">Muscle</tissue>
    </source>
</reference>
<gene>
    <name evidence="1" type="ORF">E2C01_081816</name>
</gene>
<dbReference type="Proteomes" id="UP000324222">
    <property type="component" value="Unassembled WGS sequence"/>
</dbReference>
<sequence length="59" mass="6880">MKGCWLPGLRLPHLGRHRRDPYRHQRPSRDPLATRVFACFSARPSFVLTLGTLERKNPI</sequence>
<dbReference type="AlphaFoldDB" id="A0A5B7INC7"/>
<evidence type="ECO:0000313" key="1">
    <source>
        <dbReference type="EMBL" id="MPC86971.1"/>
    </source>
</evidence>
<proteinExistence type="predicted"/>
<organism evidence="1 2">
    <name type="scientific">Portunus trituberculatus</name>
    <name type="common">Swimming crab</name>
    <name type="synonym">Neptunus trituberculatus</name>
    <dbReference type="NCBI Taxonomy" id="210409"/>
    <lineage>
        <taxon>Eukaryota</taxon>
        <taxon>Metazoa</taxon>
        <taxon>Ecdysozoa</taxon>
        <taxon>Arthropoda</taxon>
        <taxon>Crustacea</taxon>
        <taxon>Multicrustacea</taxon>
        <taxon>Malacostraca</taxon>
        <taxon>Eumalacostraca</taxon>
        <taxon>Eucarida</taxon>
        <taxon>Decapoda</taxon>
        <taxon>Pleocyemata</taxon>
        <taxon>Brachyura</taxon>
        <taxon>Eubrachyura</taxon>
        <taxon>Portunoidea</taxon>
        <taxon>Portunidae</taxon>
        <taxon>Portuninae</taxon>
        <taxon>Portunus</taxon>
    </lineage>
</organism>
<name>A0A5B7INC7_PORTR</name>